<dbReference type="Pfam" id="PF13639">
    <property type="entry name" value="zf-RING_2"/>
    <property type="match status" value="1"/>
</dbReference>
<evidence type="ECO:0000256" key="2">
    <source>
        <dbReference type="ARBA" id="ARBA00022771"/>
    </source>
</evidence>
<dbReference type="Gene3D" id="3.30.40.10">
    <property type="entry name" value="Zinc/RING finger domain, C3HC4 (zinc finger)"/>
    <property type="match status" value="1"/>
</dbReference>
<feature type="domain" description="CTCHY-type" evidence="7">
    <location>
        <begin position="67"/>
        <end position="133"/>
    </location>
</feature>
<dbReference type="FunCoup" id="F4NV22">
    <property type="interactions" value="384"/>
</dbReference>
<dbReference type="EMBL" id="GL882879">
    <property type="protein sequence ID" value="EGF84462.1"/>
    <property type="molecule type" value="Genomic_DNA"/>
</dbReference>
<organism evidence="8 9">
    <name type="scientific">Batrachochytrium dendrobatidis (strain JAM81 / FGSC 10211)</name>
    <name type="common">Frog chytrid fungus</name>
    <dbReference type="NCBI Taxonomy" id="684364"/>
    <lineage>
        <taxon>Eukaryota</taxon>
        <taxon>Fungi</taxon>
        <taxon>Fungi incertae sedis</taxon>
        <taxon>Chytridiomycota</taxon>
        <taxon>Chytridiomycota incertae sedis</taxon>
        <taxon>Chytridiomycetes</taxon>
        <taxon>Rhizophydiales</taxon>
        <taxon>Rhizophydiales incertae sedis</taxon>
        <taxon>Batrachochytrium</taxon>
    </lineage>
</organism>
<dbReference type="PROSITE" id="PS51270">
    <property type="entry name" value="ZF_CTCHY"/>
    <property type="match status" value="1"/>
</dbReference>
<feature type="domain" description="RING-type" evidence="5">
    <location>
        <begin position="134"/>
        <end position="175"/>
    </location>
</feature>
<evidence type="ECO:0000256" key="1">
    <source>
        <dbReference type="ARBA" id="ARBA00022723"/>
    </source>
</evidence>
<dbReference type="GO" id="GO:0005634">
    <property type="term" value="C:nucleus"/>
    <property type="evidence" value="ECO:0000318"/>
    <property type="project" value="GO_Central"/>
</dbReference>
<dbReference type="SUPFAM" id="SSF161219">
    <property type="entry name" value="CHY zinc finger-like"/>
    <property type="match status" value="1"/>
</dbReference>
<dbReference type="InterPro" id="IPR037274">
    <property type="entry name" value="Znf_CHY_sf"/>
</dbReference>
<dbReference type="GO" id="GO:0006511">
    <property type="term" value="P:ubiquitin-dependent protein catabolic process"/>
    <property type="evidence" value="ECO:0000318"/>
    <property type="project" value="GO_Central"/>
</dbReference>
<evidence type="ECO:0000259" key="5">
    <source>
        <dbReference type="PROSITE" id="PS50089"/>
    </source>
</evidence>
<dbReference type="InterPro" id="IPR039512">
    <property type="entry name" value="RCHY1_zinc-ribbon"/>
</dbReference>
<evidence type="ECO:0000313" key="9">
    <source>
        <dbReference type="Proteomes" id="UP000007241"/>
    </source>
</evidence>
<name>F4NV22_BATDJ</name>
<dbReference type="PROSITE" id="PS50089">
    <property type="entry name" value="ZF_RING_2"/>
    <property type="match status" value="1"/>
</dbReference>
<dbReference type="SUPFAM" id="SSF161245">
    <property type="entry name" value="Zinc hairpin stack"/>
    <property type="match status" value="1"/>
</dbReference>
<dbReference type="RefSeq" id="XP_006674917.1">
    <property type="nucleotide sequence ID" value="XM_006674854.1"/>
</dbReference>
<dbReference type="InterPro" id="IPR008913">
    <property type="entry name" value="Znf_CHY"/>
</dbReference>
<evidence type="ECO:0008006" key="10">
    <source>
        <dbReference type="Google" id="ProtNLM"/>
    </source>
</evidence>
<evidence type="ECO:0000256" key="4">
    <source>
        <dbReference type="PROSITE-ProRule" id="PRU00601"/>
    </source>
</evidence>
<dbReference type="AlphaFoldDB" id="F4NV22"/>
<dbReference type="PANTHER" id="PTHR21319:SF0">
    <property type="entry name" value="AND RING FINGER DOMAIN PROTEIN, PUTATIVE (AFU_ORTHOLOGUE AFUA_1G08900)-RELATED"/>
    <property type="match status" value="1"/>
</dbReference>
<keyword evidence="9" id="KW-1185">Reference proteome</keyword>
<dbReference type="Pfam" id="PF14599">
    <property type="entry name" value="zinc_ribbon_6"/>
    <property type="match status" value="1"/>
</dbReference>
<dbReference type="CDD" id="cd16464">
    <property type="entry name" value="RING-H2_Pirh2-like"/>
    <property type="match status" value="1"/>
</dbReference>
<keyword evidence="3" id="KW-0862">Zinc</keyword>
<evidence type="ECO:0000259" key="7">
    <source>
        <dbReference type="PROSITE" id="PS51270"/>
    </source>
</evidence>
<gene>
    <name evidence="8" type="ORF">BATDEDRAFT_5165</name>
</gene>
<dbReference type="SMART" id="SM00184">
    <property type="entry name" value="RING"/>
    <property type="match status" value="1"/>
</dbReference>
<dbReference type="GO" id="GO:0008270">
    <property type="term" value="F:zinc ion binding"/>
    <property type="evidence" value="ECO:0007669"/>
    <property type="project" value="UniProtKB-KW"/>
</dbReference>
<dbReference type="OMA" id="HRCVENS"/>
<feature type="non-terminal residue" evidence="8">
    <location>
        <position position="229"/>
    </location>
</feature>
<dbReference type="PANTHER" id="PTHR21319">
    <property type="entry name" value="RING FINGER AND CHY ZINC FINGER DOMAIN-CONTAINING PROTEIN 1"/>
    <property type="match status" value="1"/>
</dbReference>
<dbReference type="Gene3D" id="2.20.28.10">
    <property type="match status" value="1"/>
</dbReference>
<dbReference type="GeneID" id="18241530"/>
<dbReference type="HOGENOM" id="CLU_013368_1_0_1"/>
<dbReference type="InterPro" id="IPR001841">
    <property type="entry name" value="Znf_RING"/>
</dbReference>
<dbReference type="GO" id="GO:0061630">
    <property type="term" value="F:ubiquitin protein ligase activity"/>
    <property type="evidence" value="ECO:0000318"/>
    <property type="project" value="GO_Central"/>
</dbReference>
<sequence length="229" mass="26637">MGCKHYQRCTKLQAHCCGKWDTCRFCHDEVSDHTIVRSLVVTMMCMFCNTVQPAGQDCTNLACGKRVARYYCKECKLWDDDPRKTIYHCHDCGICRIGKGLGIDYFHCPTCNVCMAIGLKGRHKCIERNLESDCPICGEYMFTSTSTVIFMPCGHCMHHKCHQQYTQTSYQCPTCLKSLADMTDYFKRVDESIALHKMPEEYSNTFSFIYCNDCEKKSYAYYHFLYHKC</sequence>
<dbReference type="STRING" id="684364.F4NV22"/>
<keyword evidence="2 4" id="KW-0863">Zinc-finger</keyword>
<dbReference type="Pfam" id="PF05495">
    <property type="entry name" value="zf-CHY"/>
    <property type="match status" value="1"/>
</dbReference>
<dbReference type="GO" id="GO:0016567">
    <property type="term" value="P:protein ubiquitination"/>
    <property type="evidence" value="ECO:0000318"/>
    <property type="project" value="GO_Central"/>
</dbReference>
<proteinExistence type="predicted"/>
<evidence type="ECO:0000256" key="3">
    <source>
        <dbReference type="ARBA" id="ARBA00022833"/>
    </source>
</evidence>
<evidence type="ECO:0000259" key="6">
    <source>
        <dbReference type="PROSITE" id="PS51266"/>
    </source>
</evidence>
<dbReference type="Proteomes" id="UP000007241">
    <property type="component" value="Unassembled WGS sequence"/>
</dbReference>
<dbReference type="InterPro" id="IPR017921">
    <property type="entry name" value="Znf_CTCHY"/>
</dbReference>
<dbReference type="InterPro" id="IPR037275">
    <property type="entry name" value="Znf_CTCHY_sf"/>
</dbReference>
<dbReference type="InParanoid" id="F4NV22"/>
<protein>
    <recommendedName>
        <fullName evidence="10">RING-type domain-containing protein</fullName>
    </recommendedName>
</protein>
<dbReference type="OrthoDB" id="411372at2759"/>
<dbReference type="SUPFAM" id="SSF57850">
    <property type="entry name" value="RING/U-box"/>
    <property type="match status" value="1"/>
</dbReference>
<feature type="domain" description="CHY-type" evidence="6">
    <location>
        <begin position="1"/>
        <end position="65"/>
    </location>
</feature>
<keyword evidence="1" id="KW-0479">Metal-binding</keyword>
<dbReference type="PROSITE" id="PS51266">
    <property type="entry name" value="ZF_CHY"/>
    <property type="match status" value="1"/>
</dbReference>
<dbReference type="InterPro" id="IPR013083">
    <property type="entry name" value="Znf_RING/FYVE/PHD"/>
</dbReference>
<accession>F4NV22</accession>
<reference evidence="8 9" key="1">
    <citation type="submission" date="2009-12" db="EMBL/GenBank/DDBJ databases">
        <title>The draft genome of Batrachochytrium dendrobatidis.</title>
        <authorList>
            <consortium name="US DOE Joint Genome Institute (JGI-PGF)"/>
            <person name="Kuo A."/>
            <person name="Salamov A."/>
            <person name="Schmutz J."/>
            <person name="Lucas S."/>
            <person name="Pitluck S."/>
            <person name="Rosenblum E."/>
            <person name="Stajich J."/>
            <person name="Eisen M."/>
            <person name="Grigoriev I.V."/>
        </authorList>
    </citation>
    <scope>NUCLEOTIDE SEQUENCE [LARGE SCALE GENOMIC DNA]</scope>
    <source>
        <strain evidence="9">JAM81 / FGSC 10211</strain>
    </source>
</reference>
<evidence type="ECO:0000313" key="8">
    <source>
        <dbReference type="EMBL" id="EGF84462.1"/>
    </source>
</evidence>